<evidence type="ECO:0000256" key="2">
    <source>
        <dbReference type="ARBA" id="ARBA00022676"/>
    </source>
</evidence>
<dbReference type="Proteomes" id="UP000183410">
    <property type="component" value="Unassembled WGS sequence"/>
</dbReference>
<feature type="domain" description="Glycosyltransferase 2-like" evidence="4">
    <location>
        <begin position="4"/>
        <end position="162"/>
    </location>
</feature>
<accession>A0A1I2GQP7</accession>
<dbReference type="GO" id="GO:0016757">
    <property type="term" value="F:glycosyltransferase activity"/>
    <property type="evidence" value="ECO:0007669"/>
    <property type="project" value="UniProtKB-KW"/>
</dbReference>
<keyword evidence="3 5" id="KW-0808">Transferase</keyword>
<dbReference type="Pfam" id="PF00535">
    <property type="entry name" value="Glycos_transf_2"/>
    <property type="match status" value="1"/>
</dbReference>
<evidence type="ECO:0000313" key="6">
    <source>
        <dbReference type="Proteomes" id="UP000183410"/>
    </source>
</evidence>
<evidence type="ECO:0000256" key="3">
    <source>
        <dbReference type="ARBA" id="ARBA00022679"/>
    </source>
</evidence>
<dbReference type="InterPro" id="IPR029044">
    <property type="entry name" value="Nucleotide-diphossugar_trans"/>
</dbReference>
<evidence type="ECO:0000259" key="4">
    <source>
        <dbReference type="Pfam" id="PF00535"/>
    </source>
</evidence>
<sequence length="329" mass="37452">MLVSIITVYYNRVNQVKESIQSLLDQTYANTEIILVDDGSTDGTLQALEAFQDPRIRLISHSNRGFTRSVIEAVKQSKGEVVAIHGSGDISFPQRIEEQVKVLQSRPDIGVVGCIVENVNKVTNTTTIYNKYKQGVKGIDQLLQNNFYTHGEVMFRRDAYEQAGGYRELFKFTQDYDLWLRMGLVTEFALVEKLLYRRYTLPDGVSGSVEKMMVQQYLAELGRQCAELRIREGRDLIDRYGVHALFFLKRSKRLALKLFNLGVSAIVNERDMDKAKRLVQLSLEQNWTARGSVLSGLLAVLTRFEGGKKAMLSMLLLLRQVKKKVEKTA</sequence>
<organism evidence="5 6">
    <name type="scientific">Paenibacillus algorifonticola</name>
    <dbReference type="NCBI Taxonomy" id="684063"/>
    <lineage>
        <taxon>Bacteria</taxon>
        <taxon>Bacillati</taxon>
        <taxon>Bacillota</taxon>
        <taxon>Bacilli</taxon>
        <taxon>Bacillales</taxon>
        <taxon>Paenibacillaceae</taxon>
        <taxon>Paenibacillus</taxon>
    </lineage>
</organism>
<comment type="similarity">
    <text evidence="1">Belongs to the glycosyltransferase 2 family.</text>
</comment>
<reference evidence="6" key="1">
    <citation type="submission" date="2016-10" db="EMBL/GenBank/DDBJ databases">
        <authorList>
            <person name="Varghese N."/>
            <person name="Submissions S."/>
        </authorList>
    </citation>
    <scope>NUCLEOTIDE SEQUENCE [LARGE SCALE GENOMIC DNA]</scope>
    <source>
        <strain evidence="6">CGMCC 1.10223</strain>
    </source>
</reference>
<dbReference type="RefSeq" id="WP_046233577.1">
    <property type="nucleotide sequence ID" value="NZ_FONN01000017.1"/>
</dbReference>
<evidence type="ECO:0000313" key="5">
    <source>
        <dbReference type="EMBL" id="SFF19370.1"/>
    </source>
</evidence>
<dbReference type="Gene3D" id="3.90.550.10">
    <property type="entry name" value="Spore Coat Polysaccharide Biosynthesis Protein SpsA, Chain A"/>
    <property type="match status" value="1"/>
</dbReference>
<dbReference type="InterPro" id="IPR050834">
    <property type="entry name" value="Glycosyltransf_2"/>
</dbReference>
<proteinExistence type="inferred from homology"/>
<keyword evidence="2" id="KW-0328">Glycosyltransferase</keyword>
<dbReference type="PANTHER" id="PTHR43685:SF5">
    <property type="entry name" value="GLYCOSYLTRANSFERASE EPSE-RELATED"/>
    <property type="match status" value="1"/>
</dbReference>
<dbReference type="EMBL" id="FONN01000017">
    <property type="protein sequence ID" value="SFF19370.1"/>
    <property type="molecule type" value="Genomic_DNA"/>
</dbReference>
<gene>
    <name evidence="5" type="ORF">SAMN04487969_11763</name>
</gene>
<dbReference type="AlphaFoldDB" id="A0A1I2GQP7"/>
<dbReference type="SUPFAM" id="SSF53448">
    <property type="entry name" value="Nucleotide-diphospho-sugar transferases"/>
    <property type="match status" value="1"/>
</dbReference>
<dbReference type="OrthoDB" id="9815829at2"/>
<evidence type="ECO:0000256" key="1">
    <source>
        <dbReference type="ARBA" id="ARBA00006739"/>
    </source>
</evidence>
<protein>
    <submittedName>
        <fullName evidence="5">Glycosyl transferase family 2</fullName>
    </submittedName>
</protein>
<keyword evidence="6" id="KW-1185">Reference proteome</keyword>
<dbReference type="PANTHER" id="PTHR43685">
    <property type="entry name" value="GLYCOSYLTRANSFERASE"/>
    <property type="match status" value="1"/>
</dbReference>
<name>A0A1I2GQP7_9BACL</name>
<dbReference type="InterPro" id="IPR001173">
    <property type="entry name" value="Glyco_trans_2-like"/>
</dbReference>